<accession>V2XPK0</accession>
<dbReference type="OrthoDB" id="1824119at2"/>
<dbReference type="Pfam" id="PF13306">
    <property type="entry name" value="LRR_5"/>
    <property type="match status" value="1"/>
</dbReference>
<dbReference type="HOGENOM" id="CLU_064292_0_0_9"/>
<dbReference type="eggNOG" id="COG4886">
    <property type="taxonomic scope" value="Bacteria"/>
</dbReference>
<dbReference type="EMBL" id="ACIL03000005">
    <property type="protein sequence ID" value="ESL04079.1"/>
    <property type="molecule type" value="Genomic_DNA"/>
</dbReference>
<dbReference type="Proteomes" id="UP000018227">
    <property type="component" value="Unassembled WGS sequence"/>
</dbReference>
<evidence type="ECO:0000313" key="2">
    <source>
        <dbReference type="Proteomes" id="UP000018227"/>
    </source>
</evidence>
<protein>
    <recommendedName>
        <fullName evidence="3">Leucine-rich repeat domain-containing protein</fullName>
    </recommendedName>
</protein>
<keyword evidence="2" id="KW-1185">Reference proteome</keyword>
<dbReference type="Gene3D" id="3.80.10.10">
    <property type="entry name" value="Ribonuclease Inhibitor"/>
    <property type="match status" value="1"/>
</dbReference>
<dbReference type="AlphaFoldDB" id="V2XPK0"/>
<gene>
    <name evidence="1" type="ORF">GCWU0000282_000425</name>
</gene>
<dbReference type="InterPro" id="IPR032675">
    <property type="entry name" value="LRR_dom_sf"/>
</dbReference>
<dbReference type="SUPFAM" id="SSF52058">
    <property type="entry name" value="L domain-like"/>
    <property type="match status" value="1"/>
</dbReference>
<evidence type="ECO:0000313" key="1">
    <source>
        <dbReference type="EMBL" id="ESL04079.1"/>
    </source>
</evidence>
<evidence type="ECO:0008006" key="3">
    <source>
        <dbReference type="Google" id="ProtNLM"/>
    </source>
</evidence>
<dbReference type="InterPro" id="IPR026906">
    <property type="entry name" value="LRR_5"/>
</dbReference>
<comment type="caution">
    <text evidence="1">The sequence shown here is derived from an EMBL/GenBank/DDBJ whole genome shotgun (WGS) entry which is preliminary data.</text>
</comment>
<reference evidence="1 2" key="1">
    <citation type="submission" date="2013-06" db="EMBL/GenBank/DDBJ databases">
        <authorList>
            <person name="Weinstock G."/>
            <person name="Sodergren E."/>
            <person name="Clifton S."/>
            <person name="Fulton L."/>
            <person name="Fulton B."/>
            <person name="Courtney L."/>
            <person name="Fronick C."/>
            <person name="Harrison M."/>
            <person name="Strong C."/>
            <person name="Farmer C."/>
            <person name="Delahaunty K."/>
            <person name="Markovic C."/>
            <person name="Hall O."/>
            <person name="Minx P."/>
            <person name="Tomlinson C."/>
            <person name="Mitreva M."/>
            <person name="Nelson J."/>
            <person name="Hou S."/>
            <person name="Wollam A."/>
            <person name="Pepin K.H."/>
            <person name="Johnson M."/>
            <person name="Bhonagiri V."/>
            <person name="Nash W.E."/>
            <person name="Warren W."/>
            <person name="Chinwalla A."/>
            <person name="Mardis E.R."/>
            <person name="Wilson R.K."/>
        </authorList>
    </citation>
    <scope>NUCLEOTIDE SEQUENCE [LARGE SCALE GENOMIC DNA]</scope>
    <source>
        <strain evidence="1 2">ATCC 51271</strain>
    </source>
</reference>
<name>V2XPK0_9FIRM</name>
<organism evidence="1 2">
    <name type="scientific">Catonella morbi ATCC 51271</name>
    <dbReference type="NCBI Taxonomy" id="592026"/>
    <lineage>
        <taxon>Bacteria</taxon>
        <taxon>Bacillati</taxon>
        <taxon>Bacillota</taxon>
        <taxon>Clostridia</taxon>
        <taxon>Lachnospirales</taxon>
        <taxon>Lachnospiraceae</taxon>
        <taxon>Catonella</taxon>
    </lineage>
</organism>
<proteinExistence type="predicted"/>
<dbReference type="RefSeq" id="WP_023353328.1">
    <property type="nucleotide sequence ID" value="NZ_KI535366.1"/>
</dbReference>
<sequence length="279" mass="31701">MILNKYLGSAYNVAELNEALYEGEGEVTKVAAYAFKEHRELTEVNLPENVEEVGNNAFYNCRNLLKFTFFDKVASFGDGAFRNCGKLDYIEVKRAGGSLRGLKEILFAMSKSVTVSVYGNELFFPHFQPEFQDNVGAKIVAEIMHGAGMNYRECVSREGIDYVKYDTQFTIQKYSMELNEAVEVCKARLIYPVELKEEKRAEYLEFLINNKKALLTEVALNRDSASVTAYINAGIFDTKEAADEAADFFCENDFAEGVNIMIDYRNKNFKKTSIMDMEI</sequence>
<dbReference type="STRING" id="592026.GCWU0000282_000425"/>